<proteinExistence type="predicted"/>
<reference evidence="2 3" key="1">
    <citation type="submission" date="2016-10" db="EMBL/GenBank/DDBJ databases">
        <authorList>
            <person name="de Groot N.N."/>
        </authorList>
    </citation>
    <scope>NUCLEOTIDE SEQUENCE [LARGE SCALE GENOMIC DNA]</scope>
    <source>
        <strain evidence="2">MBHS1</strain>
    </source>
</reference>
<name>A0A1H6FB35_9GAMM</name>
<evidence type="ECO:0000313" key="2">
    <source>
        <dbReference type="EMBL" id="SEH06853.1"/>
    </source>
</evidence>
<dbReference type="RefSeq" id="WP_103920578.1">
    <property type="nucleotide sequence ID" value="NZ_FMSV02000509.1"/>
</dbReference>
<sequence>MKTGIVFYLTDHQMMVYQVTKTELIELQRFSATEEGPDRLKKWLLGSPIQPLLTPVSLLVDVSQEEYDLGSVPKVRSHHQKTLLQNRLRRKYPNLPYTFAKIQKQAKKTGRLKHSSDEQILLTALQKPEQVSPWVKCLLKRQIAIQGIYSAPLLGELLLKSIKSCHYCLVIGHVEQPFSTSGDALRQSFFQNGELVSSRLTALNIPPDADSIHEQYASHIASQVQLTLNFLRGKSLLPVEQTLNVVLFSDQKHLQAMQSYLNQHTQTKIHYQLWDIQSFMRAQGLKKLLPYHHLSLLNACQIIWQPQVSHYGQAGDSFFFRHLRMRRGLQLAGIGIFLVAIVITAFSIYNTWSLKQQSLITEQKTVALTQDFQIMRDRQKVFLDTHYDPRHIKNAVEVAEALRKRNSTPVSSLQWPGMQLKDFPTLKLINIQWKVEDILNPLMKKGSNISNFEKKLLANRMKKGLIKVKQKQTLQLNGEIFPFNGDRGLAHRQVLSFITRLRENSDVQVIEHNMPLNIRDPDKTLRESFGKNNIANYGKAVFELELIISLE</sequence>
<keyword evidence="1" id="KW-1133">Transmembrane helix</keyword>
<keyword evidence="1" id="KW-0472">Membrane</keyword>
<dbReference type="Proteomes" id="UP000236724">
    <property type="component" value="Unassembled WGS sequence"/>
</dbReference>
<keyword evidence="3" id="KW-1185">Reference proteome</keyword>
<accession>A0A1H6FB35</accession>
<organism evidence="2 3">
    <name type="scientific">Candidatus Venteria ishoeyi</name>
    <dbReference type="NCBI Taxonomy" id="1899563"/>
    <lineage>
        <taxon>Bacteria</taxon>
        <taxon>Pseudomonadati</taxon>
        <taxon>Pseudomonadota</taxon>
        <taxon>Gammaproteobacteria</taxon>
        <taxon>Thiotrichales</taxon>
        <taxon>Thiotrichaceae</taxon>
        <taxon>Venteria</taxon>
    </lineage>
</organism>
<evidence type="ECO:0000313" key="3">
    <source>
        <dbReference type="Proteomes" id="UP000236724"/>
    </source>
</evidence>
<dbReference type="EMBL" id="FMSV02000509">
    <property type="protein sequence ID" value="SEH06853.1"/>
    <property type="molecule type" value="Genomic_DNA"/>
</dbReference>
<protein>
    <recommendedName>
        <fullName evidence="4">Competence protein A</fullName>
    </recommendedName>
</protein>
<evidence type="ECO:0008006" key="4">
    <source>
        <dbReference type="Google" id="ProtNLM"/>
    </source>
</evidence>
<dbReference type="AlphaFoldDB" id="A0A1H6FB35"/>
<evidence type="ECO:0000256" key="1">
    <source>
        <dbReference type="SAM" id="Phobius"/>
    </source>
</evidence>
<gene>
    <name evidence="2" type="ORF">MBHS_02719</name>
</gene>
<keyword evidence="1" id="KW-0812">Transmembrane</keyword>
<feature type="transmembrane region" description="Helical" evidence="1">
    <location>
        <begin position="331"/>
        <end position="352"/>
    </location>
</feature>
<dbReference type="OrthoDB" id="5623695at2"/>